<dbReference type="AlphaFoldDB" id="A0A398CZS4"/>
<accession>A0A398CZS4</accession>
<evidence type="ECO:0000313" key="1">
    <source>
        <dbReference type="EMBL" id="RIE06038.1"/>
    </source>
</evidence>
<gene>
    <name evidence="1" type="ORF">SMC7_04410</name>
</gene>
<reference evidence="1 2" key="1">
    <citation type="submission" date="2018-09" db="EMBL/GenBank/DDBJ databases">
        <title>Discovery and Ecogenomic Context for Candidatus Cryosericales, a Global Caldiserica Order Active in Thawing Permafrost.</title>
        <authorList>
            <person name="Martinez M.A."/>
            <person name="Woodcroft B.J."/>
            <person name="Ignacio Espinoza J.C."/>
            <person name="Zayed A."/>
            <person name="Singleton C.M."/>
            <person name="Boyd J."/>
            <person name="Li Y.-F."/>
            <person name="Purvine S."/>
            <person name="Maughan H."/>
            <person name="Hodgkins S.B."/>
            <person name="Anderson D."/>
            <person name="Sederholm M."/>
            <person name="Temperton B."/>
            <person name="Saleska S.R."/>
            <person name="Tyson G.W."/>
            <person name="Rich V.I."/>
        </authorList>
    </citation>
    <scope>NUCLEOTIDE SEQUENCE [LARGE SCALE GENOMIC DNA]</scope>
    <source>
        <strain evidence="1 2">SMC7</strain>
    </source>
</reference>
<comment type="caution">
    <text evidence="1">The sequence shown here is derived from an EMBL/GenBank/DDBJ whole genome shotgun (WGS) entry which is preliminary data.</text>
</comment>
<dbReference type="EMBL" id="QXIS01000027">
    <property type="protein sequence ID" value="RIE06038.1"/>
    <property type="molecule type" value="Genomic_DNA"/>
</dbReference>
<protein>
    <submittedName>
        <fullName evidence="1">Uncharacterized protein</fullName>
    </submittedName>
</protein>
<evidence type="ECO:0000313" key="2">
    <source>
        <dbReference type="Proteomes" id="UP000266328"/>
    </source>
</evidence>
<organism evidence="1 2">
    <name type="scientific">Candidatus Cryosericum terrychapinii</name>
    <dbReference type="NCBI Taxonomy" id="2290919"/>
    <lineage>
        <taxon>Bacteria</taxon>
        <taxon>Pseudomonadati</taxon>
        <taxon>Caldisericota/Cryosericota group</taxon>
        <taxon>Candidatus Cryosericota</taxon>
        <taxon>Candidatus Cryosericia</taxon>
        <taxon>Candidatus Cryosericales</taxon>
        <taxon>Candidatus Cryosericaceae</taxon>
        <taxon>Candidatus Cryosericum</taxon>
    </lineage>
</organism>
<name>A0A398CZS4_9BACT</name>
<sequence length="99" mass="11084">MQFHSQPPLIALQLTGCLWLSFSRTRGNLFLAAAPEDRLRGQDEKRIIEQNSFTEARSALSGGLPRPMGIIEILAHWQMHGIQETCTAHPRTLTILGFS</sequence>
<keyword evidence="2" id="KW-1185">Reference proteome</keyword>
<dbReference type="Proteomes" id="UP000266328">
    <property type="component" value="Unassembled WGS sequence"/>
</dbReference>
<proteinExistence type="predicted"/>